<dbReference type="EMBL" id="BMMZ01000004">
    <property type="protein sequence ID" value="GGL62049.1"/>
    <property type="molecule type" value="Genomic_DNA"/>
</dbReference>
<dbReference type="InterPro" id="IPR007214">
    <property type="entry name" value="YbaK/aa-tRNA-synth-assoc-dom"/>
</dbReference>
<evidence type="ECO:0000313" key="3">
    <source>
        <dbReference type="Proteomes" id="UP000613840"/>
    </source>
</evidence>
<dbReference type="SUPFAM" id="SSF55826">
    <property type="entry name" value="YbaK/ProRS associated domain"/>
    <property type="match status" value="1"/>
</dbReference>
<dbReference type="AlphaFoldDB" id="A0A917S6R3"/>
<reference evidence="2" key="2">
    <citation type="submission" date="2020-09" db="EMBL/GenBank/DDBJ databases">
        <authorList>
            <person name="Sun Q."/>
            <person name="Zhou Y."/>
        </authorList>
    </citation>
    <scope>NUCLEOTIDE SEQUENCE</scope>
    <source>
        <strain evidence="2">CGMCC 4.7306</strain>
    </source>
</reference>
<accession>A0A917S6R3</accession>
<dbReference type="CDD" id="cd04333">
    <property type="entry name" value="ProX_deacylase"/>
    <property type="match status" value="1"/>
</dbReference>
<organism evidence="2 3">
    <name type="scientific">Microlunatus endophyticus</name>
    <dbReference type="NCBI Taxonomy" id="1716077"/>
    <lineage>
        <taxon>Bacteria</taxon>
        <taxon>Bacillati</taxon>
        <taxon>Actinomycetota</taxon>
        <taxon>Actinomycetes</taxon>
        <taxon>Propionibacteriales</taxon>
        <taxon>Propionibacteriaceae</taxon>
        <taxon>Microlunatus</taxon>
    </lineage>
</organism>
<gene>
    <name evidence="2" type="ORF">GCM10011575_20700</name>
</gene>
<dbReference type="Pfam" id="PF04073">
    <property type="entry name" value="tRNA_edit"/>
    <property type="match status" value="1"/>
</dbReference>
<dbReference type="RefSeq" id="WP_188895175.1">
    <property type="nucleotide sequence ID" value="NZ_BMMZ01000004.1"/>
</dbReference>
<keyword evidence="3" id="KW-1185">Reference proteome</keyword>
<evidence type="ECO:0000259" key="1">
    <source>
        <dbReference type="Pfam" id="PF04073"/>
    </source>
</evidence>
<sequence length="167" mass="17382">MTAADGQLPQRSRIVQDALRSAGVDSEIRVLPDSAKTAALAAAALDCEVGAIANSLVFMAEDMDGRQSPLLVMTSGRHRVDTDALAVRLGLARIIRADPEQVRAATGQAIGGVAPAGHPRPVPTIIDVSLSDYDPLWVAGGTPHTIVPLSYAQLITITGGREEPVGD</sequence>
<dbReference type="PANTHER" id="PTHR30411">
    <property type="entry name" value="CYTOPLASMIC PROTEIN"/>
    <property type="match status" value="1"/>
</dbReference>
<feature type="domain" description="YbaK/aminoacyl-tRNA synthetase-associated" evidence="1">
    <location>
        <begin position="34"/>
        <end position="156"/>
    </location>
</feature>
<name>A0A917S6R3_9ACTN</name>
<dbReference type="PANTHER" id="PTHR30411:SF1">
    <property type="entry name" value="CYTOPLASMIC PROTEIN"/>
    <property type="match status" value="1"/>
</dbReference>
<evidence type="ECO:0000313" key="2">
    <source>
        <dbReference type="EMBL" id="GGL62049.1"/>
    </source>
</evidence>
<dbReference type="Gene3D" id="3.90.960.10">
    <property type="entry name" value="YbaK/aminoacyl-tRNA synthetase-associated domain"/>
    <property type="match status" value="1"/>
</dbReference>
<proteinExistence type="predicted"/>
<reference evidence="2" key="1">
    <citation type="journal article" date="2014" name="Int. J. Syst. Evol. Microbiol.">
        <title>Complete genome sequence of Corynebacterium casei LMG S-19264T (=DSM 44701T), isolated from a smear-ripened cheese.</title>
        <authorList>
            <consortium name="US DOE Joint Genome Institute (JGI-PGF)"/>
            <person name="Walter F."/>
            <person name="Albersmeier A."/>
            <person name="Kalinowski J."/>
            <person name="Ruckert C."/>
        </authorList>
    </citation>
    <scope>NUCLEOTIDE SEQUENCE</scope>
    <source>
        <strain evidence="2">CGMCC 4.7306</strain>
    </source>
</reference>
<comment type="caution">
    <text evidence="2">The sequence shown here is derived from an EMBL/GenBank/DDBJ whole genome shotgun (WGS) entry which is preliminary data.</text>
</comment>
<dbReference type="Proteomes" id="UP000613840">
    <property type="component" value="Unassembled WGS sequence"/>
</dbReference>
<dbReference type="InterPro" id="IPR036754">
    <property type="entry name" value="YbaK/aa-tRNA-synt-asso_dom_sf"/>
</dbReference>
<protein>
    <recommendedName>
        <fullName evidence="1">YbaK/aminoacyl-tRNA synthetase-associated domain-containing protein</fullName>
    </recommendedName>
</protein>
<dbReference type="GO" id="GO:0002161">
    <property type="term" value="F:aminoacyl-tRNA deacylase activity"/>
    <property type="evidence" value="ECO:0007669"/>
    <property type="project" value="InterPro"/>
</dbReference>